<keyword evidence="6" id="KW-1185">Reference proteome</keyword>
<reference evidence="5 6" key="1">
    <citation type="submission" date="2018-06" db="EMBL/GenBank/DDBJ databases">
        <title>Genomic Encyclopedia of Type Strains, Phase IV (KMG-IV): sequencing the most valuable type-strain genomes for metagenomic binning, comparative biology and taxonomic classification.</title>
        <authorList>
            <person name="Goeker M."/>
        </authorList>
    </citation>
    <scope>NUCLEOTIDE SEQUENCE [LARGE SCALE GENOMIC DNA]</scope>
    <source>
        <strain evidence="5 6">DSM 18048</strain>
    </source>
</reference>
<protein>
    <submittedName>
        <fullName evidence="5">Tetratricopeptide repeat protein</fullName>
    </submittedName>
</protein>
<dbReference type="PROSITE" id="PS51832">
    <property type="entry name" value="HD_GYP"/>
    <property type="match status" value="1"/>
</dbReference>
<dbReference type="PROSITE" id="PS50005">
    <property type="entry name" value="TPR"/>
    <property type="match status" value="3"/>
</dbReference>
<keyword evidence="1" id="KW-0802">TPR repeat</keyword>
<dbReference type="Pfam" id="PF13176">
    <property type="entry name" value="TPR_7"/>
    <property type="match status" value="1"/>
</dbReference>
<dbReference type="SMART" id="SM00028">
    <property type="entry name" value="TPR"/>
    <property type="match status" value="8"/>
</dbReference>
<dbReference type="Pfam" id="PF13487">
    <property type="entry name" value="HD_5"/>
    <property type="match status" value="1"/>
</dbReference>
<dbReference type="PANTHER" id="PTHR45228">
    <property type="entry name" value="CYCLIC DI-GMP PHOSPHODIESTERASE TM_0186-RELATED"/>
    <property type="match status" value="1"/>
</dbReference>
<dbReference type="InterPro" id="IPR006674">
    <property type="entry name" value="HD_domain"/>
</dbReference>
<feature type="domain" description="HD-GYP" evidence="4">
    <location>
        <begin position="464"/>
        <end position="661"/>
    </location>
</feature>
<name>A0A318SEG8_9DEIO</name>
<feature type="repeat" description="TPR" evidence="1">
    <location>
        <begin position="97"/>
        <end position="130"/>
    </location>
</feature>
<dbReference type="CDD" id="cd00077">
    <property type="entry name" value="HDc"/>
    <property type="match status" value="1"/>
</dbReference>
<evidence type="ECO:0000313" key="6">
    <source>
        <dbReference type="Proteomes" id="UP000248326"/>
    </source>
</evidence>
<dbReference type="InterPro" id="IPR011990">
    <property type="entry name" value="TPR-like_helical_dom_sf"/>
</dbReference>
<evidence type="ECO:0000259" key="3">
    <source>
        <dbReference type="PROSITE" id="PS51831"/>
    </source>
</evidence>
<gene>
    <name evidence="5" type="ORF">DES52_11580</name>
</gene>
<dbReference type="PROSITE" id="PS51831">
    <property type="entry name" value="HD"/>
    <property type="match status" value="1"/>
</dbReference>
<dbReference type="SUPFAM" id="SSF48452">
    <property type="entry name" value="TPR-like"/>
    <property type="match status" value="3"/>
</dbReference>
<dbReference type="SMART" id="SM00471">
    <property type="entry name" value="HDc"/>
    <property type="match status" value="1"/>
</dbReference>
<comment type="caution">
    <text evidence="5">The sequence shown here is derived from an EMBL/GenBank/DDBJ whole genome shotgun (WGS) entry which is preliminary data.</text>
</comment>
<evidence type="ECO:0000256" key="2">
    <source>
        <dbReference type="SAM" id="Coils"/>
    </source>
</evidence>
<dbReference type="AlphaFoldDB" id="A0A318SEG8"/>
<dbReference type="OrthoDB" id="62858at2"/>
<dbReference type="SUPFAM" id="SSF109604">
    <property type="entry name" value="HD-domain/PDEase-like"/>
    <property type="match status" value="1"/>
</dbReference>
<dbReference type="EMBL" id="QJSX01000015">
    <property type="protein sequence ID" value="PYE51148.1"/>
    <property type="molecule type" value="Genomic_DNA"/>
</dbReference>
<dbReference type="RefSeq" id="WP_110888055.1">
    <property type="nucleotide sequence ID" value="NZ_QJSX01000015.1"/>
</dbReference>
<organism evidence="5 6">
    <name type="scientific">Deinococcus yavapaiensis KR-236</name>
    <dbReference type="NCBI Taxonomy" id="694435"/>
    <lineage>
        <taxon>Bacteria</taxon>
        <taxon>Thermotogati</taxon>
        <taxon>Deinococcota</taxon>
        <taxon>Deinococci</taxon>
        <taxon>Deinococcales</taxon>
        <taxon>Deinococcaceae</taxon>
        <taxon>Deinococcus</taxon>
    </lineage>
</organism>
<feature type="domain" description="HD" evidence="3">
    <location>
        <begin position="486"/>
        <end position="610"/>
    </location>
</feature>
<proteinExistence type="predicted"/>
<keyword evidence="2" id="KW-0175">Coiled coil</keyword>
<feature type="repeat" description="TPR" evidence="1">
    <location>
        <begin position="177"/>
        <end position="210"/>
    </location>
</feature>
<feature type="repeat" description="TPR" evidence="1">
    <location>
        <begin position="218"/>
        <end position="251"/>
    </location>
</feature>
<dbReference type="InterPro" id="IPR052020">
    <property type="entry name" value="Cyclic_di-GMP/3'3'-cGAMP_PDE"/>
</dbReference>
<dbReference type="InterPro" id="IPR003607">
    <property type="entry name" value="HD/PDEase_dom"/>
</dbReference>
<dbReference type="InterPro" id="IPR019734">
    <property type="entry name" value="TPR_rpt"/>
</dbReference>
<dbReference type="Gene3D" id="1.25.40.10">
    <property type="entry name" value="Tetratricopeptide repeat domain"/>
    <property type="match status" value="3"/>
</dbReference>
<dbReference type="Pfam" id="PF13424">
    <property type="entry name" value="TPR_12"/>
    <property type="match status" value="2"/>
</dbReference>
<feature type="coiled-coil region" evidence="2">
    <location>
        <begin position="429"/>
        <end position="466"/>
    </location>
</feature>
<evidence type="ECO:0000256" key="1">
    <source>
        <dbReference type="PROSITE-ProRule" id="PRU00339"/>
    </source>
</evidence>
<dbReference type="PANTHER" id="PTHR45228:SF8">
    <property type="entry name" value="TWO-COMPONENT RESPONSE REGULATOR-RELATED"/>
    <property type="match status" value="1"/>
</dbReference>
<evidence type="ECO:0000313" key="5">
    <source>
        <dbReference type="EMBL" id="PYE51148.1"/>
    </source>
</evidence>
<dbReference type="Gene3D" id="1.10.3210.10">
    <property type="entry name" value="Hypothetical protein af1432"/>
    <property type="match status" value="1"/>
</dbReference>
<dbReference type="InterPro" id="IPR037522">
    <property type="entry name" value="HD_GYP_dom"/>
</dbReference>
<dbReference type="Proteomes" id="UP000248326">
    <property type="component" value="Unassembled WGS sequence"/>
</dbReference>
<sequence>MTDPVSSSLPDLGPHDTMAALLAAAEAAVSAQEESGLELADRAHAFAVANGRPDGAARANLLRGRVYATSEDSQRAVPVLTSAVQDFEALHDDEGRCEALITLGRLFLAIGELPLAQEQLQAALTLADENDLRAVKATALNLLAGVDHRSGLFDEALSRLRSALQLYRDLEDKSAEAKIASNIGLLYVSRGQYSDALEYLIGAYDLLRQEVSDARTENNVLTNLGHLYLQLNEPSKAYEYLRSALELARSRQDNYVEAVVTLNIGEALVRLQDLEEAQQSFENAQRLFHAINSRWGEANALNGLGSILALRAHFDAAERAHLEAAQIAEEIGDLEVKLEATIALGKAQARREHFESAVASFTMALTLAGEADSPKSAAEAHLALAEVFERAGDFSSALRHFQAYHEQDKALFNEQGDRRTRELTARFDLERAKHEAEVQRVRREAAEEAQAKAEALVRARTQELEQAHLEVVTRLAVAGESRDDLTGEHTWRVGHLAGLIARELRWSQEDATRLRIAARLHDVGKIGIPDSVLLKPGRYTPEEYEHMKTHTVIGARILSGGRSKLLQLAEEIALTHHERWDGAGYPFGRSGEDIPLAGRIVAVADVYDALLQQRSYKRAWSHEEACEELQRQAGTQFDPTVVRAALALLKRPDFPQLMHNDDATTTLENGDLWKAPPLLLPGSSDAS</sequence>
<accession>A0A318SEG8</accession>
<evidence type="ECO:0000259" key="4">
    <source>
        <dbReference type="PROSITE" id="PS51832"/>
    </source>
</evidence>